<feature type="transmembrane region" description="Helical" evidence="6">
    <location>
        <begin position="320"/>
        <end position="341"/>
    </location>
</feature>
<keyword evidence="3 6" id="KW-0812">Transmembrane</keyword>
<feature type="transmembrane region" description="Helical" evidence="6">
    <location>
        <begin position="150"/>
        <end position="171"/>
    </location>
</feature>
<evidence type="ECO:0000256" key="6">
    <source>
        <dbReference type="SAM" id="Phobius"/>
    </source>
</evidence>
<feature type="transmembrane region" description="Helical" evidence="6">
    <location>
        <begin position="388"/>
        <end position="406"/>
    </location>
</feature>
<comment type="subcellular location">
    <subcellularLocation>
        <location evidence="1">Cell membrane</location>
        <topology evidence="1">Multi-pass membrane protein</topology>
    </subcellularLocation>
</comment>
<dbReference type="RefSeq" id="WP_310767634.1">
    <property type="nucleotide sequence ID" value="NZ_CP134050.1"/>
</dbReference>
<evidence type="ECO:0000313" key="8">
    <source>
        <dbReference type="Proteomes" id="UP001256827"/>
    </source>
</evidence>
<evidence type="ECO:0000256" key="3">
    <source>
        <dbReference type="ARBA" id="ARBA00022692"/>
    </source>
</evidence>
<name>A0ABY9T6N7_BREBE</name>
<gene>
    <name evidence="7" type="ORF">RGB73_00035</name>
</gene>
<protein>
    <submittedName>
        <fullName evidence="7">APC family permease</fullName>
    </submittedName>
</protein>
<sequence length="474" mass="50953">MSDLKLSRTLGFWAAYSASVGLVVSGTAMVALGNGYGTSGPAYSIVAFGALIVILCIALSYSEMAAMIPGAGMVGEYTLPALGKLPALFAVLAGYIVLVGTDGGTNMIVGGQSLEALIGVPWYICVAVILIFLVIVNLMGVEVFGKVQSVLAISMMSLLGLIGLWGLSGIGTMEPLAVQPPFSPITWQEQAGALGLAIWLFIGMEFVAPLAEEVKNPGKTIPIAMLFGCFTIWLVDLLFGLGVTKYISLDKLAASTIPHVEGAAAMLGKPGLVIMSIVSILAAVTTCDTYLVAVPRMLYGLSKEGLLPKMFAWLHPKTRTPWYGIFFVVGLILVVLIYAVINNANIDFVTMMIAVACVTWLMSYIITQIDVIVLRVKYPNVPRPFKTPLYPLPQIIGIISCLYMIYTQYQDQRVMTISLYVIAAIVIFGVLYLKVTKQKLFEPVPLENVFAGIRKRSEFDSGFALQGESKGEVS</sequence>
<keyword evidence="2" id="KW-1003">Cell membrane</keyword>
<organism evidence="7 8">
    <name type="scientific">Brevibacillus brevis</name>
    <name type="common">Bacillus brevis</name>
    <dbReference type="NCBI Taxonomy" id="1393"/>
    <lineage>
        <taxon>Bacteria</taxon>
        <taxon>Bacillati</taxon>
        <taxon>Bacillota</taxon>
        <taxon>Bacilli</taxon>
        <taxon>Bacillales</taxon>
        <taxon>Paenibacillaceae</taxon>
        <taxon>Brevibacillus</taxon>
    </lineage>
</organism>
<evidence type="ECO:0000256" key="4">
    <source>
        <dbReference type="ARBA" id="ARBA00022989"/>
    </source>
</evidence>
<keyword evidence="8" id="KW-1185">Reference proteome</keyword>
<dbReference type="EMBL" id="CP134050">
    <property type="protein sequence ID" value="WNC14856.1"/>
    <property type="molecule type" value="Genomic_DNA"/>
</dbReference>
<feature type="transmembrane region" description="Helical" evidence="6">
    <location>
        <begin position="272"/>
        <end position="299"/>
    </location>
</feature>
<dbReference type="Gene3D" id="1.20.1740.10">
    <property type="entry name" value="Amino acid/polyamine transporter I"/>
    <property type="match status" value="1"/>
</dbReference>
<feature type="transmembrane region" description="Helical" evidence="6">
    <location>
        <begin position="81"/>
        <end position="100"/>
    </location>
</feature>
<dbReference type="Proteomes" id="UP001256827">
    <property type="component" value="Chromosome"/>
</dbReference>
<evidence type="ECO:0000256" key="5">
    <source>
        <dbReference type="ARBA" id="ARBA00023136"/>
    </source>
</evidence>
<dbReference type="PIRSF" id="PIRSF006060">
    <property type="entry name" value="AA_transporter"/>
    <property type="match status" value="1"/>
</dbReference>
<feature type="transmembrane region" description="Helical" evidence="6">
    <location>
        <begin position="353"/>
        <end position="376"/>
    </location>
</feature>
<dbReference type="PANTHER" id="PTHR42770">
    <property type="entry name" value="AMINO ACID TRANSPORTER-RELATED"/>
    <property type="match status" value="1"/>
</dbReference>
<feature type="transmembrane region" description="Helical" evidence="6">
    <location>
        <begin position="191"/>
        <end position="211"/>
    </location>
</feature>
<keyword evidence="4 6" id="KW-1133">Transmembrane helix</keyword>
<feature type="transmembrane region" description="Helical" evidence="6">
    <location>
        <begin position="412"/>
        <end position="433"/>
    </location>
</feature>
<feature type="transmembrane region" description="Helical" evidence="6">
    <location>
        <begin position="42"/>
        <end position="61"/>
    </location>
</feature>
<proteinExistence type="predicted"/>
<evidence type="ECO:0000313" key="7">
    <source>
        <dbReference type="EMBL" id="WNC14856.1"/>
    </source>
</evidence>
<feature type="transmembrane region" description="Helical" evidence="6">
    <location>
        <begin position="223"/>
        <end position="243"/>
    </location>
</feature>
<dbReference type="PANTHER" id="PTHR42770:SF12">
    <property type="entry name" value="AMINO ACID TRANSPORTER"/>
    <property type="match status" value="1"/>
</dbReference>
<keyword evidence="5 6" id="KW-0472">Membrane</keyword>
<dbReference type="Pfam" id="PF13520">
    <property type="entry name" value="AA_permease_2"/>
    <property type="match status" value="1"/>
</dbReference>
<feature type="transmembrane region" description="Helical" evidence="6">
    <location>
        <begin position="120"/>
        <end position="138"/>
    </location>
</feature>
<evidence type="ECO:0000256" key="2">
    <source>
        <dbReference type="ARBA" id="ARBA00022475"/>
    </source>
</evidence>
<dbReference type="InterPro" id="IPR050367">
    <property type="entry name" value="APC_superfamily"/>
</dbReference>
<accession>A0ABY9T6N7</accession>
<dbReference type="InterPro" id="IPR002293">
    <property type="entry name" value="AA/rel_permease1"/>
</dbReference>
<feature type="transmembrane region" description="Helical" evidence="6">
    <location>
        <begin position="12"/>
        <end position="36"/>
    </location>
</feature>
<reference evidence="7 8" key="1">
    <citation type="submission" date="2023-09" db="EMBL/GenBank/DDBJ databases">
        <title>Complete Genome and Methylome dissection of Bacillus brevis NEB573 original source of BbsI restriction endonuclease.</title>
        <authorList>
            <person name="Fomenkov A."/>
            <person name="Roberts R.D."/>
        </authorList>
    </citation>
    <scope>NUCLEOTIDE SEQUENCE [LARGE SCALE GENOMIC DNA]</scope>
    <source>
        <strain evidence="7 8">NEB573</strain>
    </source>
</reference>
<evidence type="ECO:0000256" key="1">
    <source>
        <dbReference type="ARBA" id="ARBA00004651"/>
    </source>
</evidence>